<reference evidence="1 2" key="1">
    <citation type="submission" date="2018-08" db="EMBL/GenBank/DDBJ databases">
        <title>Paenibacillus sp. M4BSY-1, whole genome shotgun sequence.</title>
        <authorList>
            <person name="Tuo L."/>
        </authorList>
    </citation>
    <scope>NUCLEOTIDE SEQUENCE [LARGE SCALE GENOMIC DNA]</scope>
    <source>
        <strain evidence="1 2">M4BSY-1</strain>
    </source>
</reference>
<dbReference type="RefSeq" id="WP_116043157.1">
    <property type="nucleotide sequence ID" value="NZ_QUBQ01000001.1"/>
</dbReference>
<gene>
    <name evidence="1" type="ORF">DX130_04450</name>
</gene>
<protein>
    <submittedName>
        <fullName evidence="1">Uncharacterized protein</fullName>
    </submittedName>
</protein>
<sequence>MSTITQTLKLIKPELSDNGRQTILDLASNMDKLDEAADIYSSTNPESGYWSKQKKIYYTNPQIGGYVGAVNIRSGQAAPKWTSLRRVLVGDPMIPTQDNGHYYVCTQSGYTAPFEPTWLVAANSITEDAKNKSEWKPQHAYRQYDIVVPNIPNDRFYVCTVSGTSGTTEPTWTTTDGTATSDANVVWMAYRIVKWKESGVAAQFRPFGKIE</sequence>
<dbReference type="OrthoDB" id="2589801at2"/>
<comment type="caution">
    <text evidence="1">The sequence shown here is derived from an EMBL/GenBank/DDBJ whole genome shotgun (WGS) entry which is preliminary data.</text>
</comment>
<name>A0A371PJB8_9BACL</name>
<accession>A0A371PJB8</accession>
<evidence type="ECO:0000313" key="2">
    <source>
        <dbReference type="Proteomes" id="UP000261905"/>
    </source>
</evidence>
<dbReference type="Proteomes" id="UP000261905">
    <property type="component" value="Unassembled WGS sequence"/>
</dbReference>
<organism evidence="1 2">
    <name type="scientific">Paenibacillus paeoniae</name>
    <dbReference type="NCBI Taxonomy" id="2292705"/>
    <lineage>
        <taxon>Bacteria</taxon>
        <taxon>Bacillati</taxon>
        <taxon>Bacillota</taxon>
        <taxon>Bacilli</taxon>
        <taxon>Bacillales</taxon>
        <taxon>Paenibacillaceae</taxon>
        <taxon>Paenibacillus</taxon>
    </lineage>
</organism>
<keyword evidence="2" id="KW-1185">Reference proteome</keyword>
<proteinExistence type="predicted"/>
<evidence type="ECO:0000313" key="1">
    <source>
        <dbReference type="EMBL" id="REK76302.1"/>
    </source>
</evidence>
<dbReference type="AlphaFoldDB" id="A0A371PJB8"/>
<dbReference type="EMBL" id="QUBQ01000001">
    <property type="protein sequence ID" value="REK76302.1"/>
    <property type="molecule type" value="Genomic_DNA"/>
</dbReference>